<evidence type="ECO:0000313" key="2">
    <source>
        <dbReference type="EMBL" id="EEE67472.1"/>
    </source>
</evidence>
<dbReference type="Proteomes" id="UP000007752">
    <property type="component" value="Chromosome 7"/>
</dbReference>
<feature type="region of interest" description="Disordered" evidence="1">
    <location>
        <begin position="231"/>
        <end position="252"/>
    </location>
</feature>
<proteinExistence type="predicted"/>
<reference evidence="2" key="1">
    <citation type="journal article" date="2005" name="PLoS Biol.">
        <title>The genomes of Oryza sativa: a history of duplications.</title>
        <authorList>
            <person name="Yu J."/>
            <person name="Wang J."/>
            <person name="Lin W."/>
            <person name="Li S."/>
            <person name="Li H."/>
            <person name="Zhou J."/>
            <person name="Ni P."/>
            <person name="Dong W."/>
            <person name="Hu S."/>
            <person name="Zeng C."/>
            <person name="Zhang J."/>
            <person name="Zhang Y."/>
            <person name="Li R."/>
            <person name="Xu Z."/>
            <person name="Li S."/>
            <person name="Li X."/>
            <person name="Zheng H."/>
            <person name="Cong L."/>
            <person name="Lin L."/>
            <person name="Yin J."/>
            <person name="Geng J."/>
            <person name="Li G."/>
            <person name="Shi J."/>
            <person name="Liu J."/>
            <person name="Lv H."/>
            <person name="Li J."/>
            <person name="Wang J."/>
            <person name="Deng Y."/>
            <person name="Ran L."/>
            <person name="Shi X."/>
            <person name="Wang X."/>
            <person name="Wu Q."/>
            <person name="Li C."/>
            <person name="Ren X."/>
            <person name="Wang J."/>
            <person name="Wang X."/>
            <person name="Li D."/>
            <person name="Liu D."/>
            <person name="Zhang X."/>
            <person name="Ji Z."/>
            <person name="Zhao W."/>
            <person name="Sun Y."/>
            <person name="Zhang Z."/>
            <person name="Bao J."/>
            <person name="Han Y."/>
            <person name="Dong L."/>
            <person name="Ji J."/>
            <person name="Chen P."/>
            <person name="Wu S."/>
            <person name="Liu J."/>
            <person name="Xiao Y."/>
            <person name="Bu D."/>
            <person name="Tan J."/>
            <person name="Yang L."/>
            <person name="Ye C."/>
            <person name="Zhang J."/>
            <person name="Xu J."/>
            <person name="Zhou Y."/>
            <person name="Yu Y."/>
            <person name="Zhang B."/>
            <person name="Zhuang S."/>
            <person name="Wei H."/>
            <person name="Liu B."/>
            <person name="Lei M."/>
            <person name="Yu H."/>
            <person name="Li Y."/>
            <person name="Xu H."/>
            <person name="Wei S."/>
            <person name="He X."/>
            <person name="Fang L."/>
            <person name="Zhang Z."/>
            <person name="Zhang Y."/>
            <person name="Huang X."/>
            <person name="Su Z."/>
            <person name="Tong W."/>
            <person name="Li J."/>
            <person name="Tong Z."/>
            <person name="Li S."/>
            <person name="Ye J."/>
            <person name="Wang L."/>
            <person name="Fang L."/>
            <person name="Lei T."/>
            <person name="Chen C."/>
            <person name="Chen H."/>
            <person name="Xu Z."/>
            <person name="Li H."/>
            <person name="Huang H."/>
            <person name="Zhang F."/>
            <person name="Xu H."/>
            <person name="Li N."/>
            <person name="Zhao C."/>
            <person name="Li S."/>
            <person name="Dong L."/>
            <person name="Huang Y."/>
            <person name="Li L."/>
            <person name="Xi Y."/>
            <person name="Qi Q."/>
            <person name="Li W."/>
            <person name="Zhang B."/>
            <person name="Hu W."/>
            <person name="Zhang Y."/>
            <person name="Tian X."/>
            <person name="Jiao Y."/>
            <person name="Liang X."/>
            <person name="Jin J."/>
            <person name="Gao L."/>
            <person name="Zheng W."/>
            <person name="Hao B."/>
            <person name="Liu S."/>
            <person name="Wang W."/>
            <person name="Yuan L."/>
            <person name="Cao M."/>
            <person name="McDermott J."/>
            <person name="Samudrala R."/>
            <person name="Wang J."/>
            <person name="Wong G.K."/>
            <person name="Yang H."/>
        </authorList>
    </citation>
    <scope>NUCLEOTIDE SEQUENCE [LARGE SCALE GENOMIC DNA]</scope>
</reference>
<dbReference type="EMBL" id="CM000144">
    <property type="protein sequence ID" value="EEE67472.1"/>
    <property type="molecule type" value="Genomic_DNA"/>
</dbReference>
<feature type="region of interest" description="Disordered" evidence="1">
    <location>
        <begin position="307"/>
        <end position="328"/>
    </location>
</feature>
<organism evidence="2">
    <name type="scientific">Oryza sativa subsp. japonica</name>
    <name type="common">Rice</name>
    <dbReference type="NCBI Taxonomy" id="39947"/>
    <lineage>
        <taxon>Eukaryota</taxon>
        <taxon>Viridiplantae</taxon>
        <taxon>Streptophyta</taxon>
        <taxon>Embryophyta</taxon>
        <taxon>Tracheophyta</taxon>
        <taxon>Spermatophyta</taxon>
        <taxon>Magnoliopsida</taxon>
        <taxon>Liliopsida</taxon>
        <taxon>Poales</taxon>
        <taxon>Poaceae</taxon>
        <taxon>BOP clade</taxon>
        <taxon>Oryzoideae</taxon>
        <taxon>Oryzeae</taxon>
        <taxon>Oryzinae</taxon>
        <taxon>Oryza</taxon>
        <taxon>Oryza sativa</taxon>
    </lineage>
</organism>
<gene>
    <name evidence="2" type="ORF">OsJ_24876</name>
</gene>
<name>B9FY35_ORYSJ</name>
<evidence type="ECO:0000256" key="1">
    <source>
        <dbReference type="SAM" id="MobiDB-lite"/>
    </source>
</evidence>
<reference evidence="2" key="2">
    <citation type="submission" date="2008-12" db="EMBL/GenBank/DDBJ databases">
        <title>Improved gene annotation of the rice (Oryza sativa) genomes.</title>
        <authorList>
            <person name="Wang J."/>
            <person name="Li R."/>
            <person name="Fan W."/>
            <person name="Huang Q."/>
            <person name="Zhang J."/>
            <person name="Zhou Y."/>
            <person name="Hu Y."/>
            <person name="Zi S."/>
            <person name="Li J."/>
            <person name="Ni P."/>
            <person name="Zheng H."/>
            <person name="Zhang Y."/>
            <person name="Zhao M."/>
            <person name="Hao Q."/>
            <person name="McDermott J."/>
            <person name="Samudrala R."/>
            <person name="Kristiansen K."/>
            <person name="Wong G.K.-S."/>
        </authorList>
    </citation>
    <scope>NUCLEOTIDE SEQUENCE</scope>
</reference>
<protein>
    <submittedName>
        <fullName evidence="2">Uncharacterized protein</fullName>
    </submittedName>
</protein>
<dbReference type="AlphaFoldDB" id="B9FY35"/>
<sequence>MGCTPAVLQHPTGEVCTTVDGGVVTNNMLAQQDRASSMATFSPHPPPAPLADAAAMACNRQSNWKPSVPQDPIRDGNTAADVIGVSNHLPAHSCTPPYELDVLHRSHPQLRLVHRISHGGNLRILGESCMVISLACFADWALRGLDYGGGSSDLSMLVGSSGGGRRTVGDGGGEAPKLENFLDGNLFSDVHGQAASGYLYSGSTVNGAGGYSNGGCGGGTIELSMIKTWLWSNHPQPQPSPPQHADQDMSTDASASSYACSDVLVGSCNGGGGGAGGTASSHGQSLALSMSTWSVASTAGGSVVVAAESSSSENRRVDSPGGAVPRKSIDTFGQRTSIYRAVRDFH</sequence>
<accession>B9FY35</accession>